<sequence>MMATARDKTGKVYKIRELLQNNFQEEYEAEQRLLRMEREIEKEVVAANELIMTCEDEDPFVEPENASLAEVLQRLSAVSSQIGEATQKMATIQKEVADVSVRVQRVEKKLGTTLATLEEVKNVMAIGDVARPVNAADSEFEFNPVSSEEELNELDYKLGSNTEYLTKLTNWLNMKIVSEEPNKRLHEAMDLVFERQFLPKCSWKGGGKPERKIPMSAQTNIMKMFLVLGSTRFIAITDAFVAKFFLKKLPHAKERLDLQDYRSIQSLKRASSSQVDSSLVETLE</sequence>
<reference evidence="3" key="1">
    <citation type="submission" date="2013-03" db="EMBL/GenBank/DDBJ databases">
        <title>The Genome Sequence of Anopheles epiroticus epiroticus2.</title>
        <authorList>
            <consortium name="The Broad Institute Genomics Platform"/>
            <person name="Neafsey D.E."/>
            <person name="Howell P."/>
            <person name="Walker B."/>
            <person name="Young S.K."/>
            <person name="Zeng Q."/>
            <person name="Gargeya S."/>
            <person name="Fitzgerald M."/>
            <person name="Haas B."/>
            <person name="Abouelleil A."/>
            <person name="Allen A.W."/>
            <person name="Alvarado L."/>
            <person name="Arachchi H.M."/>
            <person name="Berlin A.M."/>
            <person name="Chapman S.B."/>
            <person name="Gainer-Dewar J."/>
            <person name="Goldberg J."/>
            <person name="Griggs A."/>
            <person name="Gujja S."/>
            <person name="Hansen M."/>
            <person name="Howarth C."/>
            <person name="Imamovic A."/>
            <person name="Ireland A."/>
            <person name="Larimer J."/>
            <person name="McCowan C."/>
            <person name="Murphy C."/>
            <person name="Pearson M."/>
            <person name="Poon T.W."/>
            <person name="Priest M."/>
            <person name="Roberts A."/>
            <person name="Saif S."/>
            <person name="Shea T."/>
            <person name="Sisk P."/>
            <person name="Sykes S."/>
            <person name="Wortman J."/>
            <person name="Nusbaum C."/>
            <person name="Birren B."/>
        </authorList>
    </citation>
    <scope>NUCLEOTIDE SEQUENCE [LARGE SCALE GENOMIC DNA]</scope>
    <source>
        <strain evidence="3">Epiroticus2</strain>
    </source>
</reference>
<dbReference type="VEuPathDB" id="VectorBase:AEPI008407"/>
<dbReference type="STRING" id="199890.A0A182PN82"/>
<name>A0A182PN82_9DIPT</name>
<dbReference type="AlphaFoldDB" id="A0A182PN82"/>
<feature type="domain" description="DUF4806" evidence="1">
    <location>
        <begin position="141"/>
        <end position="226"/>
    </location>
</feature>
<dbReference type="InterPro" id="IPR032071">
    <property type="entry name" value="DUF4806"/>
</dbReference>
<organism evidence="2 3">
    <name type="scientific">Anopheles epiroticus</name>
    <dbReference type="NCBI Taxonomy" id="199890"/>
    <lineage>
        <taxon>Eukaryota</taxon>
        <taxon>Metazoa</taxon>
        <taxon>Ecdysozoa</taxon>
        <taxon>Arthropoda</taxon>
        <taxon>Hexapoda</taxon>
        <taxon>Insecta</taxon>
        <taxon>Pterygota</taxon>
        <taxon>Neoptera</taxon>
        <taxon>Endopterygota</taxon>
        <taxon>Diptera</taxon>
        <taxon>Nematocera</taxon>
        <taxon>Culicoidea</taxon>
        <taxon>Culicidae</taxon>
        <taxon>Anophelinae</taxon>
        <taxon>Anopheles</taxon>
    </lineage>
</organism>
<protein>
    <submittedName>
        <fullName evidence="2">DUF4806 domain-containing protein</fullName>
    </submittedName>
</protein>
<dbReference type="Pfam" id="PF16064">
    <property type="entry name" value="DUF4806"/>
    <property type="match status" value="1"/>
</dbReference>
<keyword evidence="3" id="KW-1185">Reference proteome</keyword>
<evidence type="ECO:0000313" key="2">
    <source>
        <dbReference type="EnsemblMetazoa" id="AEPI008407-PA"/>
    </source>
</evidence>
<proteinExistence type="predicted"/>
<evidence type="ECO:0000313" key="3">
    <source>
        <dbReference type="Proteomes" id="UP000075885"/>
    </source>
</evidence>
<reference evidence="2" key="2">
    <citation type="submission" date="2020-05" db="UniProtKB">
        <authorList>
            <consortium name="EnsemblMetazoa"/>
        </authorList>
    </citation>
    <scope>IDENTIFICATION</scope>
    <source>
        <strain evidence="2">Epiroticus2</strain>
    </source>
</reference>
<dbReference type="EnsemblMetazoa" id="AEPI008407-RA">
    <property type="protein sequence ID" value="AEPI008407-PA"/>
    <property type="gene ID" value="AEPI008407"/>
</dbReference>
<accession>A0A182PN82</accession>
<evidence type="ECO:0000259" key="1">
    <source>
        <dbReference type="Pfam" id="PF16064"/>
    </source>
</evidence>
<dbReference type="Proteomes" id="UP000075885">
    <property type="component" value="Unassembled WGS sequence"/>
</dbReference>